<dbReference type="Proteomes" id="UP001201812">
    <property type="component" value="Unassembled WGS sequence"/>
</dbReference>
<evidence type="ECO:0000256" key="1">
    <source>
        <dbReference type="ARBA" id="ARBA00023002"/>
    </source>
</evidence>
<dbReference type="GO" id="GO:0016491">
    <property type="term" value="F:oxidoreductase activity"/>
    <property type="evidence" value="ECO:0007669"/>
    <property type="project" value="UniProtKB-KW"/>
</dbReference>
<proteinExistence type="predicted"/>
<evidence type="ECO:0000313" key="5">
    <source>
        <dbReference type="EMBL" id="KAI1707943.1"/>
    </source>
</evidence>
<dbReference type="InterPro" id="IPR036188">
    <property type="entry name" value="FAD/NAD-bd_sf"/>
</dbReference>
<name>A0AAD4MY86_9BILA</name>
<comment type="function">
    <text evidence="3">Required for the assembly of the mitochondrial membrane respiratory chain NADH dehydrogenase (Complex I). Involved in mid-late stages of complex I assembly.</text>
</comment>
<dbReference type="Gene3D" id="3.50.50.60">
    <property type="entry name" value="FAD/NAD(P)-binding domain"/>
    <property type="match status" value="2"/>
</dbReference>
<comment type="caution">
    <text evidence="5">The sequence shown here is derived from an EMBL/GenBank/DDBJ whole genome shotgun (WGS) entry which is preliminary data.</text>
</comment>
<evidence type="ECO:0000259" key="4">
    <source>
        <dbReference type="Pfam" id="PF01266"/>
    </source>
</evidence>
<dbReference type="InterPro" id="IPR006076">
    <property type="entry name" value="FAD-dep_OxRdtase"/>
</dbReference>
<keyword evidence="6" id="KW-1185">Reference proteome</keyword>
<dbReference type="SUPFAM" id="SSF51905">
    <property type="entry name" value="FAD/NAD(P)-binding domain"/>
    <property type="match status" value="1"/>
</dbReference>
<dbReference type="GO" id="GO:0005739">
    <property type="term" value="C:mitochondrion"/>
    <property type="evidence" value="ECO:0007669"/>
    <property type="project" value="GOC"/>
</dbReference>
<organism evidence="5 6">
    <name type="scientific">Ditylenchus destructor</name>
    <dbReference type="NCBI Taxonomy" id="166010"/>
    <lineage>
        <taxon>Eukaryota</taxon>
        <taxon>Metazoa</taxon>
        <taxon>Ecdysozoa</taxon>
        <taxon>Nematoda</taxon>
        <taxon>Chromadorea</taxon>
        <taxon>Rhabditida</taxon>
        <taxon>Tylenchina</taxon>
        <taxon>Tylenchomorpha</taxon>
        <taxon>Sphaerularioidea</taxon>
        <taxon>Anguinidae</taxon>
        <taxon>Anguininae</taxon>
        <taxon>Ditylenchus</taxon>
    </lineage>
</organism>
<dbReference type="PANTHER" id="PTHR13847:SF287">
    <property type="entry name" value="FAD-DEPENDENT OXIDOREDUCTASE DOMAIN-CONTAINING PROTEIN 1"/>
    <property type="match status" value="1"/>
</dbReference>
<evidence type="ECO:0000313" key="6">
    <source>
        <dbReference type="Proteomes" id="UP001201812"/>
    </source>
</evidence>
<reference evidence="5" key="1">
    <citation type="submission" date="2022-01" db="EMBL/GenBank/DDBJ databases">
        <title>Genome Sequence Resource for Two Populations of Ditylenchus destructor, the Migratory Endoparasitic Phytonematode.</title>
        <authorList>
            <person name="Zhang H."/>
            <person name="Lin R."/>
            <person name="Xie B."/>
        </authorList>
    </citation>
    <scope>NUCLEOTIDE SEQUENCE</scope>
    <source>
        <strain evidence="5">BazhouSP</strain>
    </source>
</reference>
<keyword evidence="1" id="KW-0560">Oxidoreductase</keyword>
<evidence type="ECO:0000256" key="2">
    <source>
        <dbReference type="ARBA" id="ARBA00039785"/>
    </source>
</evidence>
<dbReference type="AlphaFoldDB" id="A0AAD4MY86"/>
<dbReference type="Gene3D" id="3.30.9.10">
    <property type="entry name" value="D-Amino Acid Oxidase, subunit A, domain 2"/>
    <property type="match status" value="2"/>
</dbReference>
<dbReference type="PANTHER" id="PTHR13847">
    <property type="entry name" value="SARCOSINE DEHYDROGENASE-RELATED"/>
    <property type="match status" value="1"/>
</dbReference>
<accession>A0AAD4MY86</accession>
<gene>
    <name evidence="5" type="ORF">DdX_12175</name>
</gene>
<protein>
    <recommendedName>
        <fullName evidence="2">FAD-dependent oxidoreductase domain-containing protein 1</fullName>
    </recommendedName>
</protein>
<feature type="domain" description="FAD dependent oxidoreductase" evidence="4">
    <location>
        <begin position="91"/>
        <end position="528"/>
    </location>
</feature>
<evidence type="ECO:0000256" key="3">
    <source>
        <dbReference type="ARBA" id="ARBA00046185"/>
    </source>
</evidence>
<dbReference type="GO" id="GO:0032981">
    <property type="term" value="P:mitochondrial respiratory chain complex I assembly"/>
    <property type="evidence" value="ECO:0007669"/>
    <property type="project" value="TreeGrafter"/>
</dbReference>
<dbReference type="Pfam" id="PF01266">
    <property type="entry name" value="DAO"/>
    <property type="match status" value="1"/>
</dbReference>
<sequence>MLRRTIVGFVVQQSRPISFTSTKQWQTYENDRNYDIGEDVWQRAKAALQMGFTRSARRYNDAKYDAFRKRNPIAHMKKEIIDLELLPFRSDFVIIGGGLTGSATAFWLKERFRDEDLTVTVIESTDHFSRSRSMLGTGIISQQFSIPEFVEMSAFSAEFIRHAGEHLKILDSDPPDIDLLPVNFLHLAKDEKDAADLKEAWRMMVEKGVRVAYMKADELQTRFPFMNFDDVVAGTLGLENEGVFDNLQLLSALREKNLTLGVRYVKAEVEGMDFRRPPDISCKVPEEHDHKIITDIQDRGTNRNIRLLAILARPQMIGASARPIRFYRLVNAAGPWAGEIAKMAGIGQGEGILSVPLPIVCKRRTNFVLHAPDVPTLEMPGQGEGILSVPLPIVCKRRTNFVLHAPDVPTLEMPGLHDTTGIFCHPEGIGFNYICGRHPTKRDIVTKDKATDDVDYEMFYKEIWPLLVKRVPSFKTAKVINAWNLYEDCNTFDDVPILGEHLLFKSFYQMCGFGGYGSQLAIAAGRLYQEKEYEMAYLGTNVRKFDMRRIMQGKRYHEPLRAV</sequence>
<dbReference type="EMBL" id="JAKKPZ010000038">
    <property type="protein sequence ID" value="KAI1707943.1"/>
    <property type="molecule type" value="Genomic_DNA"/>
</dbReference>